<feature type="domain" description="C-type lectin" evidence="2">
    <location>
        <begin position="53"/>
        <end position="181"/>
    </location>
</feature>
<dbReference type="InterPro" id="IPR001304">
    <property type="entry name" value="C-type_lectin-like"/>
</dbReference>
<feature type="signal peptide" evidence="1">
    <location>
        <begin position="1"/>
        <end position="16"/>
    </location>
</feature>
<dbReference type="Pfam" id="PF00059">
    <property type="entry name" value="Lectin_C"/>
    <property type="match status" value="2"/>
</dbReference>
<dbReference type="EMBL" id="CAXKWB010081689">
    <property type="protein sequence ID" value="CAL4206013.1"/>
    <property type="molecule type" value="Genomic_DNA"/>
</dbReference>
<evidence type="ECO:0000313" key="4">
    <source>
        <dbReference type="Proteomes" id="UP001497623"/>
    </source>
</evidence>
<dbReference type="SUPFAM" id="SSF56436">
    <property type="entry name" value="C-type lectin-like"/>
    <property type="match status" value="2"/>
</dbReference>
<dbReference type="PANTHER" id="PTHR22803">
    <property type="entry name" value="MANNOSE, PHOSPHOLIPASE, LECTIN RECEPTOR RELATED"/>
    <property type="match status" value="1"/>
</dbReference>
<proteinExistence type="predicted"/>
<dbReference type="InterPro" id="IPR050111">
    <property type="entry name" value="C-type_lectin/snaclec_domain"/>
</dbReference>
<protein>
    <recommendedName>
        <fullName evidence="2">C-type lectin domain-containing protein</fullName>
    </recommendedName>
</protein>
<dbReference type="InterPro" id="IPR016187">
    <property type="entry name" value="CTDL_fold"/>
</dbReference>
<reference evidence="3 4" key="1">
    <citation type="submission" date="2024-05" db="EMBL/GenBank/DDBJ databases">
        <authorList>
            <person name="Wallberg A."/>
        </authorList>
    </citation>
    <scope>NUCLEOTIDE SEQUENCE [LARGE SCALE GENOMIC DNA]</scope>
</reference>
<dbReference type="AlphaFoldDB" id="A0AAV2SKV5"/>
<accession>A0AAV2SKV5</accession>
<comment type="caution">
    <text evidence="3">The sequence shown here is derived from an EMBL/GenBank/DDBJ whole genome shotgun (WGS) entry which is preliminary data.</text>
</comment>
<feature type="chain" id="PRO_5043898370" description="C-type lectin domain-containing protein" evidence="1">
    <location>
        <begin position="17"/>
        <end position="330"/>
    </location>
</feature>
<dbReference type="InterPro" id="IPR016186">
    <property type="entry name" value="C-type_lectin-like/link_sf"/>
</dbReference>
<keyword evidence="4" id="KW-1185">Reference proteome</keyword>
<gene>
    <name evidence="3" type="ORF">MNOR_LOCUS37987</name>
</gene>
<dbReference type="CDD" id="cd00037">
    <property type="entry name" value="CLECT"/>
    <property type="match status" value="1"/>
</dbReference>
<dbReference type="Proteomes" id="UP001497623">
    <property type="component" value="Unassembled WGS sequence"/>
</dbReference>
<organism evidence="3 4">
    <name type="scientific">Meganyctiphanes norvegica</name>
    <name type="common">Northern krill</name>
    <name type="synonym">Thysanopoda norvegica</name>
    <dbReference type="NCBI Taxonomy" id="48144"/>
    <lineage>
        <taxon>Eukaryota</taxon>
        <taxon>Metazoa</taxon>
        <taxon>Ecdysozoa</taxon>
        <taxon>Arthropoda</taxon>
        <taxon>Crustacea</taxon>
        <taxon>Multicrustacea</taxon>
        <taxon>Malacostraca</taxon>
        <taxon>Eumalacostraca</taxon>
        <taxon>Eucarida</taxon>
        <taxon>Euphausiacea</taxon>
        <taxon>Euphausiidae</taxon>
        <taxon>Meganyctiphanes</taxon>
    </lineage>
</organism>
<dbReference type="Gene3D" id="3.10.100.10">
    <property type="entry name" value="Mannose-Binding Protein A, subunit A"/>
    <property type="match status" value="2"/>
</dbReference>
<dbReference type="SMART" id="SM00034">
    <property type="entry name" value="CLECT"/>
    <property type="match status" value="2"/>
</dbReference>
<evidence type="ECO:0000256" key="1">
    <source>
        <dbReference type="SAM" id="SignalP"/>
    </source>
</evidence>
<evidence type="ECO:0000313" key="3">
    <source>
        <dbReference type="EMBL" id="CAL4206013.1"/>
    </source>
</evidence>
<name>A0AAV2SKV5_MEGNR</name>
<keyword evidence="1" id="KW-0732">Signal</keyword>
<dbReference type="PROSITE" id="PS50041">
    <property type="entry name" value="C_TYPE_LECTIN_2"/>
    <property type="match status" value="2"/>
</dbReference>
<evidence type="ECO:0000259" key="2">
    <source>
        <dbReference type="PROSITE" id="PS50041"/>
    </source>
</evidence>
<feature type="domain" description="C-type lectin" evidence="2">
    <location>
        <begin position="194"/>
        <end position="325"/>
    </location>
</feature>
<sequence>MSVIILFILLVPGVWAEWLPVNIQENNSIVANQRELASVFNVSSGCDQPFEYISNGCYFFSEIQMNFTDASRYCQGLAHGHTFEMTLAMLDYSRIEDQALLDAVTEKNQTFWVGGKTEDGIYWKWLDDRDVYLKAPFWRYGEPDEPDNNCIVAHVSNYTAQRKRSYLFDHFCGDSLHFICKTGNINCPRDFKLFGNHCYMISEDIGVPHLLWQEARDYCMSLAVHEGYHADLAVLGLEDLDEYHLMNNLIANYGGATWIGAFRDTEECNYMWVDGRELSLDSMYWQYDDPDCGNENRVYIYHPPSPDRPYLEDNPDGNYNPFICQMFTNI</sequence>